<dbReference type="Pfam" id="PF00196">
    <property type="entry name" value="GerE"/>
    <property type="match status" value="1"/>
</dbReference>
<feature type="domain" description="HTH luxR-type" evidence="1">
    <location>
        <begin position="1"/>
        <end position="66"/>
    </location>
</feature>
<dbReference type="InterPro" id="IPR000792">
    <property type="entry name" value="Tscrpt_reg_LuxR_C"/>
</dbReference>
<dbReference type="Gene3D" id="1.10.10.10">
    <property type="entry name" value="Winged helix-like DNA-binding domain superfamily/Winged helix DNA-binding domain"/>
    <property type="match status" value="1"/>
</dbReference>
<dbReference type="Proteomes" id="UP001254165">
    <property type="component" value="Unassembled WGS sequence"/>
</dbReference>
<sequence length="74" mass="8385">MIHPMLTLSLTQAKIILLLARGYSQRQIAYHLKVSQATVQAHLLAIRTKTQTQSTIQAITTIVVKPYVYIRLPK</sequence>
<dbReference type="PRINTS" id="PR00038">
    <property type="entry name" value="HTHLUXR"/>
</dbReference>
<dbReference type="SMART" id="SM00421">
    <property type="entry name" value="HTH_LUXR"/>
    <property type="match status" value="1"/>
</dbReference>
<dbReference type="SUPFAM" id="SSF46894">
    <property type="entry name" value="C-terminal effector domain of the bipartite response regulators"/>
    <property type="match status" value="1"/>
</dbReference>
<dbReference type="InterPro" id="IPR036388">
    <property type="entry name" value="WH-like_DNA-bd_sf"/>
</dbReference>
<gene>
    <name evidence="2" type="ORF">QYE77_13090</name>
</gene>
<protein>
    <submittedName>
        <fullName evidence="2">Helix-turn-helix transcriptional regulator</fullName>
    </submittedName>
</protein>
<evidence type="ECO:0000313" key="3">
    <source>
        <dbReference type="Proteomes" id="UP001254165"/>
    </source>
</evidence>
<comment type="caution">
    <text evidence="2">The sequence shown here is derived from an EMBL/GenBank/DDBJ whole genome shotgun (WGS) entry which is preliminary data.</text>
</comment>
<reference evidence="2 3" key="1">
    <citation type="submission" date="2023-07" db="EMBL/GenBank/DDBJ databases">
        <title>Novel species of Thermanaerothrix with wide hydrolytic capabilities.</title>
        <authorList>
            <person name="Zayulina K.S."/>
            <person name="Podosokorskaya O.A."/>
            <person name="Elcheninov A.G."/>
        </authorList>
    </citation>
    <scope>NUCLEOTIDE SEQUENCE [LARGE SCALE GENOMIC DNA]</scope>
    <source>
        <strain evidence="2 3">4228-RoL</strain>
    </source>
</reference>
<evidence type="ECO:0000259" key="1">
    <source>
        <dbReference type="PROSITE" id="PS50043"/>
    </source>
</evidence>
<accession>A0ABU3NQT9</accession>
<proteinExistence type="predicted"/>
<organism evidence="2 3">
    <name type="scientific">Thermanaerothrix solaris</name>
    <dbReference type="NCBI Taxonomy" id="3058434"/>
    <lineage>
        <taxon>Bacteria</taxon>
        <taxon>Bacillati</taxon>
        <taxon>Chloroflexota</taxon>
        <taxon>Anaerolineae</taxon>
        <taxon>Anaerolineales</taxon>
        <taxon>Anaerolineaceae</taxon>
        <taxon>Thermanaerothrix</taxon>
    </lineage>
</organism>
<dbReference type="EMBL" id="JAUHMF010000002">
    <property type="protein sequence ID" value="MDT8899197.1"/>
    <property type="molecule type" value="Genomic_DNA"/>
</dbReference>
<dbReference type="InterPro" id="IPR016032">
    <property type="entry name" value="Sig_transdc_resp-reg_C-effctor"/>
</dbReference>
<name>A0ABU3NQT9_9CHLR</name>
<keyword evidence="3" id="KW-1185">Reference proteome</keyword>
<evidence type="ECO:0000313" key="2">
    <source>
        <dbReference type="EMBL" id="MDT8899197.1"/>
    </source>
</evidence>
<dbReference type="PROSITE" id="PS50043">
    <property type="entry name" value="HTH_LUXR_2"/>
    <property type="match status" value="1"/>
</dbReference>